<dbReference type="InterPro" id="IPR035069">
    <property type="entry name" value="TTHA1013/TTHA0281-like"/>
</dbReference>
<dbReference type="SUPFAM" id="SSF143100">
    <property type="entry name" value="TTHA1013/TTHA0281-like"/>
    <property type="match status" value="1"/>
</dbReference>
<dbReference type="Proteomes" id="UP001065613">
    <property type="component" value="Chromosome"/>
</dbReference>
<accession>A0A977L0D4</accession>
<dbReference type="KEGG" id="wna:KA717_11470"/>
<reference evidence="1" key="1">
    <citation type="submission" date="2021-04" db="EMBL/GenBank/DDBJ databases">
        <title>Genome sequence of Woronichinia naegeliana from Washington state freshwater lake bloom.</title>
        <authorList>
            <person name="Dreher T.W."/>
        </authorList>
    </citation>
    <scope>NUCLEOTIDE SEQUENCE</scope>
    <source>
        <strain evidence="1">WA131</strain>
    </source>
</reference>
<sequence length="88" mass="10021">MFNKIQAKCEIFKEGDLYVALCPELDVSSFGETISEAKASLEEALLAFLEECERMNTLEIVLEEAGFKRQNNQWHLREPLISELVAIS</sequence>
<organism evidence="1">
    <name type="scientific">Woronichinia naegeliana WA131</name>
    <dbReference type="NCBI Taxonomy" id="2824559"/>
    <lineage>
        <taxon>Bacteria</taxon>
        <taxon>Bacillati</taxon>
        <taxon>Cyanobacteriota</taxon>
        <taxon>Cyanophyceae</taxon>
        <taxon>Synechococcales</taxon>
        <taxon>Coelosphaeriaceae</taxon>
        <taxon>Woronichinia</taxon>
    </lineage>
</organism>
<protein>
    <recommendedName>
        <fullName evidence="2">Type II toxin-antitoxin system HicB family antitoxin</fullName>
    </recommendedName>
</protein>
<evidence type="ECO:0008006" key="2">
    <source>
        <dbReference type="Google" id="ProtNLM"/>
    </source>
</evidence>
<proteinExistence type="predicted"/>
<name>A0A977L0D4_9CYAN</name>
<dbReference type="Gene3D" id="3.30.160.250">
    <property type="match status" value="1"/>
</dbReference>
<dbReference type="EMBL" id="CP073041">
    <property type="protein sequence ID" value="UXE63218.1"/>
    <property type="molecule type" value="Genomic_DNA"/>
</dbReference>
<gene>
    <name evidence="1" type="ORF">KA717_11470</name>
</gene>
<dbReference type="AlphaFoldDB" id="A0A977L0D4"/>
<evidence type="ECO:0000313" key="1">
    <source>
        <dbReference type="EMBL" id="UXE63218.1"/>
    </source>
</evidence>